<evidence type="ECO:0000313" key="7">
    <source>
        <dbReference type="EMBL" id="SFX33893.1"/>
    </source>
</evidence>
<dbReference type="AlphaFoldDB" id="A0A1K1WAP9"/>
<name>A0A1K1WAP9_9GAMM</name>
<keyword evidence="4" id="KW-0472">Membrane</keyword>
<protein>
    <submittedName>
        <fullName evidence="7">Outer membrane protein</fullName>
    </submittedName>
</protein>
<sequence length="255" mass="27660">MRLTLTGLSGLLLLALCGNASAQTSVGAGIGFSQGQSPYRGVSGNPNTIPAFISYEGEKGYFRGIEAGYYLWQTGDRRSNLTLSALVSGRLEGYRSSDSLYLQGMATRGWSLDGGLGLVWREGMHQYSLKAVTDLLGKHEGQEVSAGYAYRIPISRELSLTPNAGISWMSADLLDYYYGVRDSEVHTGLTPERTAYQVDAGIQYTVGVTLAYQLNTTTSLLLSTRTRWLPDSVSDSPLVARDQISGVFGAIIFRL</sequence>
<evidence type="ECO:0000313" key="8">
    <source>
        <dbReference type="Proteomes" id="UP000182350"/>
    </source>
</evidence>
<gene>
    <name evidence="7" type="ORF">SAMN02745752_01355</name>
</gene>
<proteinExistence type="inferred from homology"/>
<keyword evidence="5" id="KW-0998">Cell outer membrane</keyword>
<keyword evidence="8" id="KW-1185">Reference proteome</keyword>
<comment type="similarity">
    <text evidence="2">Belongs to the MipA/OmpV family.</text>
</comment>
<feature type="signal peptide" evidence="6">
    <location>
        <begin position="1"/>
        <end position="22"/>
    </location>
</feature>
<comment type="subcellular location">
    <subcellularLocation>
        <location evidence="1">Cell outer membrane</location>
    </subcellularLocation>
</comment>
<dbReference type="PANTHER" id="PTHR38776">
    <property type="entry name" value="MLTA-INTERACTING PROTEIN-RELATED"/>
    <property type="match status" value="1"/>
</dbReference>
<dbReference type="RefSeq" id="WP_072325577.1">
    <property type="nucleotide sequence ID" value="NZ_FPJW01000003.1"/>
</dbReference>
<evidence type="ECO:0000256" key="2">
    <source>
        <dbReference type="ARBA" id="ARBA00005722"/>
    </source>
</evidence>
<evidence type="ECO:0000256" key="5">
    <source>
        <dbReference type="ARBA" id="ARBA00023237"/>
    </source>
</evidence>
<accession>A0A1K1WAP9</accession>
<reference evidence="7 8" key="1">
    <citation type="submission" date="2016-11" db="EMBL/GenBank/DDBJ databases">
        <authorList>
            <person name="Jaros S."/>
            <person name="Januszkiewicz K."/>
            <person name="Wedrychowicz H."/>
        </authorList>
    </citation>
    <scope>NUCLEOTIDE SEQUENCE [LARGE SCALE GENOMIC DNA]</scope>
    <source>
        <strain evidence="7 8">DSM 21637</strain>
    </source>
</reference>
<dbReference type="Proteomes" id="UP000182350">
    <property type="component" value="Unassembled WGS sequence"/>
</dbReference>
<feature type="chain" id="PRO_5012205120" evidence="6">
    <location>
        <begin position="23"/>
        <end position="255"/>
    </location>
</feature>
<evidence type="ECO:0000256" key="3">
    <source>
        <dbReference type="ARBA" id="ARBA00022729"/>
    </source>
</evidence>
<evidence type="ECO:0000256" key="6">
    <source>
        <dbReference type="SAM" id="SignalP"/>
    </source>
</evidence>
<dbReference type="STRING" id="1122209.SAMN02745752_01355"/>
<evidence type="ECO:0000256" key="1">
    <source>
        <dbReference type="ARBA" id="ARBA00004442"/>
    </source>
</evidence>
<dbReference type="Pfam" id="PF06629">
    <property type="entry name" value="MipA"/>
    <property type="match status" value="1"/>
</dbReference>
<keyword evidence="3 6" id="KW-0732">Signal</keyword>
<dbReference type="InterPro" id="IPR010583">
    <property type="entry name" value="MipA"/>
</dbReference>
<dbReference type="PANTHER" id="PTHR38776:SF1">
    <property type="entry name" value="MLTA-INTERACTING PROTEIN-RELATED"/>
    <property type="match status" value="1"/>
</dbReference>
<dbReference type="EMBL" id="FPJW01000003">
    <property type="protein sequence ID" value="SFX33893.1"/>
    <property type="molecule type" value="Genomic_DNA"/>
</dbReference>
<dbReference type="OrthoDB" id="8562138at2"/>
<evidence type="ECO:0000256" key="4">
    <source>
        <dbReference type="ARBA" id="ARBA00023136"/>
    </source>
</evidence>
<dbReference type="GO" id="GO:0009279">
    <property type="term" value="C:cell outer membrane"/>
    <property type="evidence" value="ECO:0007669"/>
    <property type="project" value="UniProtKB-SubCell"/>
</dbReference>
<organism evidence="7 8">
    <name type="scientific">Marinospirillum alkaliphilum DSM 21637</name>
    <dbReference type="NCBI Taxonomy" id="1122209"/>
    <lineage>
        <taxon>Bacteria</taxon>
        <taxon>Pseudomonadati</taxon>
        <taxon>Pseudomonadota</taxon>
        <taxon>Gammaproteobacteria</taxon>
        <taxon>Oceanospirillales</taxon>
        <taxon>Oceanospirillaceae</taxon>
        <taxon>Marinospirillum</taxon>
    </lineage>
</organism>